<name>A0ABN2HV62_9ACTN</name>
<comment type="caution">
    <text evidence="1">The sequence shown here is derived from an EMBL/GenBank/DDBJ whole genome shotgun (WGS) entry which is preliminary data.</text>
</comment>
<dbReference type="EMBL" id="BAAANF010000016">
    <property type="protein sequence ID" value="GAA1694104.1"/>
    <property type="molecule type" value="Genomic_DNA"/>
</dbReference>
<evidence type="ECO:0000313" key="2">
    <source>
        <dbReference type="Proteomes" id="UP001500280"/>
    </source>
</evidence>
<sequence>MQTDPEDERVLGEDRVVQRVVDDDAADRRVRVAGYELEQGRAQIIEYTAEAGPGSLGHSAIVHPDSFRTVLC</sequence>
<accession>A0ABN2HV62</accession>
<keyword evidence="2" id="KW-1185">Reference proteome</keyword>
<gene>
    <name evidence="1" type="ORF">GCM10009745_44580</name>
</gene>
<dbReference type="Proteomes" id="UP001500280">
    <property type="component" value="Unassembled WGS sequence"/>
</dbReference>
<proteinExistence type="predicted"/>
<protein>
    <submittedName>
        <fullName evidence="1">Uncharacterized protein</fullName>
    </submittedName>
</protein>
<evidence type="ECO:0000313" key="1">
    <source>
        <dbReference type="EMBL" id="GAA1694104.1"/>
    </source>
</evidence>
<reference evidence="1 2" key="1">
    <citation type="journal article" date="2019" name="Int. J. Syst. Evol. Microbiol.">
        <title>The Global Catalogue of Microorganisms (GCM) 10K type strain sequencing project: providing services to taxonomists for standard genome sequencing and annotation.</title>
        <authorList>
            <consortium name="The Broad Institute Genomics Platform"/>
            <consortium name="The Broad Institute Genome Sequencing Center for Infectious Disease"/>
            <person name="Wu L."/>
            <person name="Ma J."/>
        </authorList>
    </citation>
    <scope>NUCLEOTIDE SEQUENCE [LARGE SCALE GENOMIC DNA]</scope>
    <source>
        <strain evidence="1 2">JCM 14307</strain>
    </source>
</reference>
<organism evidence="1 2">
    <name type="scientific">Kribbella yunnanensis</name>
    <dbReference type="NCBI Taxonomy" id="190194"/>
    <lineage>
        <taxon>Bacteria</taxon>
        <taxon>Bacillati</taxon>
        <taxon>Actinomycetota</taxon>
        <taxon>Actinomycetes</taxon>
        <taxon>Propionibacteriales</taxon>
        <taxon>Kribbellaceae</taxon>
        <taxon>Kribbella</taxon>
    </lineage>
</organism>